<dbReference type="AlphaFoldDB" id="A0A9I9DPG5"/>
<feature type="compositionally biased region" description="Basic and acidic residues" evidence="1">
    <location>
        <begin position="267"/>
        <end position="276"/>
    </location>
</feature>
<reference evidence="2" key="1">
    <citation type="submission" date="2023-03" db="UniProtKB">
        <authorList>
            <consortium name="EnsemblPlants"/>
        </authorList>
    </citation>
    <scope>IDENTIFICATION</scope>
</reference>
<proteinExistence type="predicted"/>
<organism evidence="2">
    <name type="scientific">Cucumis melo</name>
    <name type="common">Muskmelon</name>
    <dbReference type="NCBI Taxonomy" id="3656"/>
    <lineage>
        <taxon>Eukaryota</taxon>
        <taxon>Viridiplantae</taxon>
        <taxon>Streptophyta</taxon>
        <taxon>Embryophyta</taxon>
        <taxon>Tracheophyta</taxon>
        <taxon>Spermatophyta</taxon>
        <taxon>Magnoliopsida</taxon>
        <taxon>eudicotyledons</taxon>
        <taxon>Gunneridae</taxon>
        <taxon>Pentapetalae</taxon>
        <taxon>rosids</taxon>
        <taxon>fabids</taxon>
        <taxon>Cucurbitales</taxon>
        <taxon>Cucurbitaceae</taxon>
        <taxon>Benincaseae</taxon>
        <taxon>Cucumis</taxon>
    </lineage>
</organism>
<feature type="compositionally biased region" description="Polar residues" evidence="1">
    <location>
        <begin position="227"/>
        <end position="243"/>
    </location>
</feature>
<feature type="compositionally biased region" description="Basic residues" evidence="1">
    <location>
        <begin position="177"/>
        <end position="186"/>
    </location>
</feature>
<accession>A0A9I9DPG5</accession>
<sequence>MRIRKNAKLSPLLFSAMESSSVPEVLQTHICQLNQSPWDVIPLHQHDTNQLEEAEDSFNGNASFGDSVGAVESVSSMMEESAKLSNNNIVITNGNEVMADKDGDYCEDFDENGNGFEKLVDSNLKFKKQFKEEDYSSFSSDIHHRRSFLRSSENNYYSTLDNCSISKKSAAGGTVSRRIRPARSSKKAVNAAAGGSNPYEFYYYSGFGPLWGKKRRDRGGEEEGGKSSENTTGIRSNATTPSPSDVEELDYVEDDEDDEEEEDGDGDGGKKTDEEAGKSALIEIADVKEGIGFEFGIRILGFSFRGGKLFVRVFLLRL</sequence>
<evidence type="ECO:0000256" key="1">
    <source>
        <dbReference type="SAM" id="MobiDB-lite"/>
    </source>
</evidence>
<feature type="region of interest" description="Disordered" evidence="1">
    <location>
        <begin position="215"/>
        <end position="276"/>
    </location>
</feature>
<name>A0A9I9DPG5_CUCME</name>
<evidence type="ECO:0000313" key="2">
    <source>
        <dbReference type="EnsemblPlants" id="MELO3C021196.2.1"/>
    </source>
</evidence>
<dbReference type="Gramene" id="MELO3C021196.2.1">
    <property type="protein sequence ID" value="MELO3C021196.2.1"/>
    <property type="gene ID" value="MELO3C021196.2"/>
</dbReference>
<dbReference type="EnsemblPlants" id="MELO3C021196.2.1">
    <property type="protein sequence ID" value="MELO3C021196.2.1"/>
    <property type="gene ID" value="MELO3C021196.2"/>
</dbReference>
<dbReference type="PANTHER" id="PTHR34680:SF3">
    <property type="entry name" value="EXPRESSED PROTEIN"/>
    <property type="match status" value="1"/>
</dbReference>
<feature type="region of interest" description="Disordered" evidence="1">
    <location>
        <begin position="171"/>
        <end position="192"/>
    </location>
</feature>
<feature type="compositionally biased region" description="Acidic residues" evidence="1">
    <location>
        <begin position="245"/>
        <end position="266"/>
    </location>
</feature>
<dbReference type="PANTHER" id="PTHR34680">
    <property type="entry name" value="EXPRESSED PROTEIN"/>
    <property type="match status" value="1"/>
</dbReference>
<protein>
    <submittedName>
        <fullName evidence="2">Uncharacterized protein</fullName>
    </submittedName>
</protein>